<sequence length="162" mass="18547">MVLRRNGRRPIRSHYEDSSIRLVVYQHFEIVPQAGWPIILVSRKFTTARVTQVGQCQVARAVCLPSQPSKSVSIKLSNESHDKSVAIEDGFCYKTKFMDFIVARLLKTRNVDETLCNEHPGHLVTKHQSLVTRDGRWGRRFGDVTDDEEPERSQPKQDSPTT</sequence>
<reference evidence="2 3" key="1">
    <citation type="journal article" date="2019" name="Sci. Rep.">
        <title>Orb-weaving spider Araneus ventricosus genome elucidates the spidroin gene catalogue.</title>
        <authorList>
            <person name="Kono N."/>
            <person name="Nakamura H."/>
            <person name="Ohtoshi R."/>
            <person name="Moran D.A.P."/>
            <person name="Shinohara A."/>
            <person name="Yoshida Y."/>
            <person name="Fujiwara M."/>
            <person name="Mori M."/>
            <person name="Tomita M."/>
            <person name="Arakawa K."/>
        </authorList>
    </citation>
    <scope>NUCLEOTIDE SEQUENCE [LARGE SCALE GENOMIC DNA]</scope>
</reference>
<proteinExistence type="predicted"/>
<name>A0A4Y2WC41_ARAVE</name>
<evidence type="ECO:0000313" key="3">
    <source>
        <dbReference type="Proteomes" id="UP000499080"/>
    </source>
</evidence>
<protein>
    <submittedName>
        <fullName evidence="2">Uncharacterized protein</fullName>
    </submittedName>
</protein>
<evidence type="ECO:0000256" key="1">
    <source>
        <dbReference type="SAM" id="MobiDB-lite"/>
    </source>
</evidence>
<evidence type="ECO:0000313" key="2">
    <source>
        <dbReference type="EMBL" id="GBO35035.1"/>
    </source>
</evidence>
<gene>
    <name evidence="2" type="ORF">AVEN_176655_1</name>
</gene>
<organism evidence="2 3">
    <name type="scientific">Araneus ventricosus</name>
    <name type="common">Orbweaver spider</name>
    <name type="synonym">Epeira ventricosa</name>
    <dbReference type="NCBI Taxonomy" id="182803"/>
    <lineage>
        <taxon>Eukaryota</taxon>
        <taxon>Metazoa</taxon>
        <taxon>Ecdysozoa</taxon>
        <taxon>Arthropoda</taxon>
        <taxon>Chelicerata</taxon>
        <taxon>Arachnida</taxon>
        <taxon>Araneae</taxon>
        <taxon>Araneomorphae</taxon>
        <taxon>Entelegynae</taxon>
        <taxon>Araneoidea</taxon>
        <taxon>Araneidae</taxon>
        <taxon>Araneus</taxon>
    </lineage>
</organism>
<comment type="caution">
    <text evidence="2">The sequence shown here is derived from an EMBL/GenBank/DDBJ whole genome shotgun (WGS) entry which is preliminary data.</text>
</comment>
<dbReference type="EMBL" id="BGPR01058950">
    <property type="protein sequence ID" value="GBO35035.1"/>
    <property type="molecule type" value="Genomic_DNA"/>
</dbReference>
<accession>A0A4Y2WC41</accession>
<dbReference type="Proteomes" id="UP000499080">
    <property type="component" value="Unassembled WGS sequence"/>
</dbReference>
<keyword evidence="3" id="KW-1185">Reference proteome</keyword>
<dbReference type="AlphaFoldDB" id="A0A4Y2WC41"/>
<feature type="region of interest" description="Disordered" evidence="1">
    <location>
        <begin position="137"/>
        <end position="162"/>
    </location>
</feature>